<evidence type="ECO:0000313" key="4">
    <source>
        <dbReference type="EMBL" id="TGY91699.1"/>
    </source>
</evidence>
<name>A0A4V3RYU5_9PROT</name>
<dbReference type="Gene3D" id="1.25.40.10">
    <property type="entry name" value="Tetratricopeptide repeat domain"/>
    <property type="match status" value="2"/>
</dbReference>
<dbReference type="Pfam" id="PF13759">
    <property type="entry name" value="2OG-FeII_Oxy_5"/>
    <property type="match status" value="1"/>
</dbReference>
<evidence type="ECO:0000256" key="2">
    <source>
        <dbReference type="ARBA" id="ARBA00022803"/>
    </source>
</evidence>
<dbReference type="InterPro" id="IPR019734">
    <property type="entry name" value="TPR_rpt"/>
</dbReference>
<dbReference type="PANTHER" id="PTHR44858:SF1">
    <property type="entry name" value="UDP-N-ACETYLGLUCOSAMINE--PEPTIDE N-ACETYLGLUCOSAMINYLTRANSFERASE SPINDLY-RELATED"/>
    <property type="match status" value="1"/>
</dbReference>
<dbReference type="Proteomes" id="UP000305451">
    <property type="component" value="Unassembled WGS sequence"/>
</dbReference>
<keyword evidence="1" id="KW-0677">Repeat</keyword>
<organism evidence="4 5">
    <name type="scientific">Marinicauda pacifica</name>
    <dbReference type="NCBI Taxonomy" id="1133559"/>
    <lineage>
        <taxon>Bacteria</taxon>
        <taxon>Pseudomonadati</taxon>
        <taxon>Pseudomonadota</taxon>
        <taxon>Alphaproteobacteria</taxon>
        <taxon>Maricaulales</taxon>
        <taxon>Maricaulaceae</taxon>
        <taxon>Marinicauda</taxon>
    </lineage>
</organism>
<dbReference type="InterPro" id="IPR050498">
    <property type="entry name" value="Ycf3"/>
</dbReference>
<dbReference type="EMBL" id="SRXV01000005">
    <property type="protein sequence ID" value="TGY91699.1"/>
    <property type="molecule type" value="Genomic_DNA"/>
</dbReference>
<sequence>MNAGVHTQAVTLLRTGDIAGALRLLDRHLSDHDRDAEAWHLKAMALGQAGRLDEAEPAFHKAAVLHAQPGIILTNLGNALWRAGRTESALAAYESASLKAPDHGPASLGAGLAYLALERLDEATRALEAARDRMPGQAAPLSALGRLYAKAGRDDLALEQFNAALAVNPRAAPTLLNRSALLRKLGRIDAALADARLAIQLQPGSPDAHLQLAHGLRRAGRTDEAHGAFMGAVQRAPLRGDIHEDAANFLWEQGAGDRFTDALDQVLSRQPDAGLLTLKARMCLRAGLLEPALAAAEQAVELAPESAGALSVRATLRRHAGQTDLAEEDFKAALSCSEATVDTRHEYAELLLSAHRFEDAATLLEDEVPDSSLQRHVALKTLTWRALGDSRYRDLYDYETLTRAMTIETPKGFESLEAFNAALADSIRRLHTSSTHPLDQTLYGGTQSEGRLWDVDDPVIQALAGALQKAAEAYVSALPDDPGHPFLKLKSERLRLTGAWSVILRSGGGHVDHFHPAGWISASYYVHVPDTVMSGQKSGWLRLGGSGVTGLDLPAEHYVRPEPGLAVFFPSYMWHGVEAFEATDERITAPFDLVPA</sequence>
<dbReference type="Gene3D" id="2.60.120.620">
    <property type="entry name" value="q2cbj1_9rhob like domain"/>
    <property type="match status" value="1"/>
</dbReference>
<evidence type="ECO:0000256" key="1">
    <source>
        <dbReference type="ARBA" id="ARBA00022737"/>
    </source>
</evidence>
<keyword evidence="5" id="KW-1185">Reference proteome</keyword>
<protein>
    <submittedName>
        <fullName evidence="4">Tetratricopeptide repeat protein</fullName>
    </submittedName>
</protein>
<proteinExistence type="predicted"/>
<dbReference type="SMART" id="SM00028">
    <property type="entry name" value="TPR"/>
    <property type="match status" value="7"/>
</dbReference>
<dbReference type="InterPro" id="IPR011990">
    <property type="entry name" value="TPR-like_helical_dom_sf"/>
</dbReference>
<dbReference type="Pfam" id="PF13432">
    <property type="entry name" value="TPR_16"/>
    <property type="match status" value="4"/>
</dbReference>
<dbReference type="PROSITE" id="PS50005">
    <property type="entry name" value="TPR"/>
    <property type="match status" value="1"/>
</dbReference>
<dbReference type="AlphaFoldDB" id="A0A4V3RYU5"/>
<comment type="caution">
    <text evidence="4">The sequence shown here is derived from an EMBL/GenBank/DDBJ whole genome shotgun (WGS) entry which is preliminary data.</text>
</comment>
<reference evidence="4 5" key="1">
    <citation type="journal article" date="2013" name="Int. J. Syst. Evol. Microbiol.">
        <title>Marinicauda pacifica gen. nov., sp. nov., a prosthecate alphaproteobacterium of the family Hyphomonadaceae isolated from deep seawater.</title>
        <authorList>
            <person name="Zhang X.Y."/>
            <person name="Li G.W."/>
            <person name="Wang C.S."/>
            <person name="Zhang Y.J."/>
            <person name="Xu X.W."/>
            <person name="Li H."/>
            <person name="Liu A."/>
            <person name="Liu C."/>
            <person name="Xie B.B."/>
            <person name="Qin Q.L."/>
            <person name="Xu Z."/>
            <person name="Chen X.L."/>
            <person name="Zhou B.C."/>
            <person name="Zhang Y.Z."/>
        </authorList>
    </citation>
    <scope>NUCLEOTIDE SEQUENCE [LARGE SCALE GENOMIC DNA]</scope>
    <source>
        <strain evidence="4 5">P-1 km-3</strain>
    </source>
</reference>
<keyword evidence="2 3" id="KW-0802">TPR repeat</keyword>
<accession>A0A4V3RYU5</accession>
<dbReference type="SUPFAM" id="SSF48452">
    <property type="entry name" value="TPR-like"/>
    <property type="match status" value="1"/>
</dbReference>
<dbReference type="PANTHER" id="PTHR44858">
    <property type="entry name" value="TETRATRICOPEPTIDE REPEAT PROTEIN 6"/>
    <property type="match status" value="1"/>
</dbReference>
<evidence type="ECO:0000256" key="3">
    <source>
        <dbReference type="PROSITE-ProRule" id="PRU00339"/>
    </source>
</evidence>
<evidence type="ECO:0000313" key="5">
    <source>
        <dbReference type="Proteomes" id="UP000305451"/>
    </source>
</evidence>
<dbReference type="InterPro" id="IPR012668">
    <property type="entry name" value="CHP02466"/>
</dbReference>
<gene>
    <name evidence="4" type="ORF">E5162_13835</name>
</gene>
<feature type="repeat" description="TPR" evidence="3">
    <location>
        <begin position="138"/>
        <end position="171"/>
    </location>
</feature>